<dbReference type="InterPro" id="IPR011989">
    <property type="entry name" value="ARM-like"/>
</dbReference>
<protein>
    <submittedName>
        <fullName evidence="1">HEAT repeat domain-containing protein</fullName>
    </submittedName>
</protein>
<dbReference type="Pfam" id="PF13646">
    <property type="entry name" value="HEAT_2"/>
    <property type="match status" value="1"/>
</dbReference>
<evidence type="ECO:0000313" key="2">
    <source>
        <dbReference type="Proteomes" id="UP001276840"/>
    </source>
</evidence>
<gene>
    <name evidence="1" type="ORF">RFM68_04270</name>
</gene>
<dbReference type="SUPFAM" id="SSF48371">
    <property type="entry name" value="ARM repeat"/>
    <property type="match status" value="1"/>
</dbReference>
<keyword evidence="2" id="KW-1185">Reference proteome</keyword>
<dbReference type="EMBL" id="JAVIJF010000002">
    <property type="protein sequence ID" value="MDX8523715.1"/>
    <property type="molecule type" value="Genomic_DNA"/>
</dbReference>
<dbReference type="RefSeq" id="WP_320231427.1">
    <property type="nucleotide sequence ID" value="NZ_JAVIJF010000002.1"/>
</dbReference>
<dbReference type="Gene3D" id="1.25.10.10">
    <property type="entry name" value="Leucine-rich Repeat Variant"/>
    <property type="match status" value="1"/>
</dbReference>
<reference evidence="1 2" key="1">
    <citation type="submission" date="2023-08" db="EMBL/GenBank/DDBJ databases">
        <title>Implementing the SeqCode for naming new Mesorhizobium species isolated from Vachellia karroo root nodules.</title>
        <authorList>
            <person name="Van Lill M."/>
        </authorList>
    </citation>
    <scope>NUCLEOTIDE SEQUENCE [LARGE SCALE GENOMIC DNA]</scope>
    <source>
        <strain evidence="1 2">MSK 1335</strain>
    </source>
</reference>
<evidence type="ECO:0000313" key="1">
    <source>
        <dbReference type="EMBL" id="MDX8523715.1"/>
    </source>
</evidence>
<organism evidence="1 2">
    <name type="scientific">Mesorhizobium montanum</name>
    <dbReference type="NCBI Taxonomy" id="3072323"/>
    <lineage>
        <taxon>Bacteria</taxon>
        <taxon>Pseudomonadati</taxon>
        <taxon>Pseudomonadota</taxon>
        <taxon>Alphaproteobacteria</taxon>
        <taxon>Hyphomicrobiales</taxon>
        <taxon>Phyllobacteriaceae</taxon>
        <taxon>Mesorhizobium</taxon>
    </lineage>
</organism>
<dbReference type="InterPro" id="IPR016024">
    <property type="entry name" value="ARM-type_fold"/>
</dbReference>
<sequence>MLDDPPDLHIVAGVDRRLEANLDGLRIAGPVAWPFIVAAYDDFPEKGELFLYAWMAIEQDDGRMAEAVELGRRSKDEARGLVGALGWHRPESIAPLVRDWIGAQDAFKRFLGVSACLRHGVDPKQMLGRLIRDSDGRVRAAGLRLAGELKRADLANELRTALEDTEEQPRFWAAWALAEVGSGDLAGPELRKVAAGGGPDAMTALRAAIKAAPDKDARAWMGGLLKSPETAPLAVRGAGMLGDRTLLHWLIRQMRNPALAPAAGAAFLELFPEARGADLFTSEPGQVGSAFQDHFGDDVAKVPFADKVKDWGAASQLLSDSAVTAQG</sequence>
<comment type="caution">
    <text evidence="1">The sequence shown here is derived from an EMBL/GenBank/DDBJ whole genome shotgun (WGS) entry which is preliminary data.</text>
</comment>
<proteinExistence type="predicted"/>
<name>A0ABU4ZEI9_9HYPH</name>
<accession>A0ABU4ZEI9</accession>
<dbReference type="Proteomes" id="UP001276840">
    <property type="component" value="Unassembled WGS sequence"/>
</dbReference>